<dbReference type="Proteomes" id="UP000237819">
    <property type="component" value="Unassembled WGS sequence"/>
</dbReference>
<dbReference type="Gene3D" id="3.90.550.10">
    <property type="entry name" value="Spore Coat Polysaccharide Biosynthesis Protein SpsA, Chain A"/>
    <property type="match status" value="1"/>
</dbReference>
<gene>
    <name evidence="3" type="ORF">C5Y93_12765</name>
</gene>
<comment type="caution">
    <text evidence="3">The sequence shown here is derived from an EMBL/GenBank/DDBJ whole genome shotgun (WGS) entry which is preliminary data.</text>
</comment>
<dbReference type="EMBL" id="PUHZ01000013">
    <property type="protein sequence ID" value="PQO45790.1"/>
    <property type="molecule type" value="Genomic_DNA"/>
</dbReference>
<dbReference type="InterPro" id="IPR011990">
    <property type="entry name" value="TPR-like_helical_dom_sf"/>
</dbReference>
<dbReference type="CDD" id="cd02511">
    <property type="entry name" value="Beta4Glucosyltransferase"/>
    <property type="match status" value="1"/>
</dbReference>
<evidence type="ECO:0000313" key="3">
    <source>
        <dbReference type="EMBL" id="PQO45790.1"/>
    </source>
</evidence>
<accession>A0A2S8GMY7</accession>
<feature type="domain" description="Glycosyltransferase 2-like" evidence="2">
    <location>
        <begin position="15"/>
        <end position="117"/>
    </location>
</feature>
<dbReference type="Pfam" id="PF00535">
    <property type="entry name" value="Glycos_transf_2"/>
    <property type="match status" value="1"/>
</dbReference>
<protein>
    <recommendedName>
        <fullName evidence="2">Glycosyltransferase 2-like domain-containing protein</fullName>
    </recommendedName>
</protein>
<sequence length="517" mass="57092">MDRTMSMEAAPRKLTVAMIVRDAADVLAATLDSIQGIADQIVVVDTGSQDNTLALAEARGVTAIAHPWQDSFSEARNFALSKATGDWILWLDAGETLSAADAPKLRKFVDAEADPTCAYVMIVKVPQVAGGIGSEQIGKIRLLPNNGEIRFEGRVRETPIASLAECEMQLDALPFPIFRSQRDHDPQRKSRKAVRDVQLVNLEIHEVGPSARLMVCMAEAMQALGDHANALTFYQQAQQLAEPNSTESLEAYYGILTAFDEQEDGLEKQIQACLAALEYYPLDAQLLCAMGGYLQSQGHLELAIRSFETAYKYGQINPETWHIADIDQIAVSCYALATQLAGQPERAEEILTEALAEHPGSIRLRRQIIDMHVKYARRNEAMTHVQQLPESFPNREAYRSAVRGAAAAAQKNWVAARPYLETAYRNGCRETLCMRWLSITLLALGMQNEAVELLNEWRSIDGASLEPQQLLASIEQANVNMTLPGDSRTIRVDTSPEAARKARVADAARQRDSSQLL</sequence>
<dbReference type="SUPFAM" id="SSF53448">
    <property type="entry name" value="Nucleotide-diphospho-sugar transferases"/>
    <property type="match status" value="1"/>
</dbReference>
<proteinExistence type="inferred from homology"/>
<evidence type="ECO:0000259" key="2">
    <source>
        <dbReference type="Pfam" id="PF00535"/>
    </source>
</evidence>
<evidence type="ECO:0000313" key="4">
    <source>
        <dbReference type="Proteomes" id="UP000237819"/>
    </source>
</evidence>
<dbReference type="PANTHER" id="PTHR43630">
    <property type="entry name" value="POLY-BETA-1,6-N-ACETYL-D-GLUCOSAMINE SYNTHASE"/>
    <property type="match status" value="1"/>
</dbReference>
<dbReference type="InterPro" id="IPR001173">
    <property type="entry name" value="Glyco_trans_2-like"/>
</dbReference>
<organism evidence="3 4">
    <name type="scientific">Blastopirellula marina</name>
    <dbReference type="NCBI Taxonomy" id="124"/>
    <lineage>
        <taxon>Bacteria</taxon>
        <taxon>Pseudomonadati</taxon>
        <taxon>Planctomycetota</taxon>
        <taxon>Planctomycetia</taxon>
        <taxon>Pirellulales</taxon>
        <taxon>Pirellulaceae</taxon>
        <taxon>Blastopirellula</taxon>
    </lineage>
</organism>
<name>A0A2S8GMY7_9BACT</name>
<dbReference type="AlphaFoldDB" id="A0A2S8GMY7"/>
<dbReference type="Gene3D" id="1.25.40.10">
    <property type="entry name" value="Tetratricopeptide repeat domain"/>
    <property type="match status" value="2"/>
</dbReference>
<dbReference type="PANTHER" id="PTHR43630:SF2">
    <property type="entry name" value="GLYCOSYLTRANSFERASE"/>
    <property type="match status" value="1"/>
</dbReference>
<comment type="similarity">
    <text evidence="1">Belongs to the glycosyltransferase 2 family. WaaE/KdtX subfamily.</text>
</comment>
<reference evidence="3 4" key="1">
    <citation type="submission" date="2018-02" db="EMBL/GenBank/DDBJ databases">
        <title>Comparative genomes isolates from brazilian mangrove.</title>
        <authorList>
            <person name="Araujo J.E."/>
            <person name="Taketani R.G."/>
            <person name="Silva M.C.P."/>
            <person name="Loureco M.V."/>
            <person name="Andreote F.D."/>
        </authorList>
    </citation>
    <scope>NUCLEOTIDE SEQUENCE [LARGE SCALE GENOMIC DNA]</scope>
    <source>
        <strain evidence="3 4">Nap-Phe MGV</strain>
    </source>
</reference>
<dbReference type="InterPro" id="IPR029044">
    <property type="entry name" value="Nucleotide-diphossugar_trans"/>
</dbReference>
<dbReference type="SUPFAM" id="SSF48452">
    <property type="entry name" value="TPR-like"/>
    <property type="match status" value="1"/>
</dbReference>
<evidence type="ECO:0000256" key="1">
    <source>
        <dbReference type="ARBA" id="ARBA00038494"/>
    </source>
</evidence>
<dbReference type="Pfam" id="PF14559">
    <property type="entry name" value="TPR_19"/>
    <property type="match status" value="1"/>
</dbReference>